<dbReference type="SUPFAM" id="SSF55021">
    <property type="entry name" value="ACT-like"/>
    <property type="match status" value="2"/>
</dbReference>
<dbReference type="Proteomes" id="UP001320544">
    <property type="component" value="Chromosome"/>
</dbReference>
<accession>A0ABN6MI67</accession>
<protein>
    <submittedName>
        <fullName evidence="2">Amino acid-binding protein</fullName>
    </submittedName>
</protein>
<dbReference type="PANTHER" id="PTHR40099">
    <property type="entry name" value="ACETOLACTATE SYNTHASE, SMALL SUBUNIT"/>
    <property type="match status" value="1"/>
</dbReference>
<proteinExistence type="predicted"/>
<organism evidence="2 3">
    <name type="scientific">Raoultibacter timonensis</name>
    <dbReference type="NCBI Taxonomy" id="1907662"/>
    <lineage>
        <taxon>Bacteria</taxon>
        <taxon>Bacillati</taxon>
        <taxon>Actinomycetota</taxon>
        <taxon>Coriobacteriia</taxon>
        <taxon>Eggerthellales</taxon>
        <taxon>Eggerthellaceae</taxon>
        <taxon>Raoultibacter</taxon>
    </lineage>
</organism>
<dbReference type="EMBL" id="AP025564">
    <property type="protein sequence ID" value="BDE96346.1"/>
    <property type="molecule type" value="Genomic_DNA"/>
</dbReference>
<dbReference type="InterPro" id="IPR045739">
    <property type="entry name" value="ACT_dom_pair"/>
</dbReference>
<dbReference type="PROSITE" id="PS51671">
    <property type="entry name" value="ACT"/>
    <property type="match status" value="1"/>
</dbReference>
<gene>
    <name evidence="2" type="ORF">CE91St30_16790</name>
</gene>
<feature type="domain" description="ACT" evidence="1">
    <location>
        <begin position="70"/>
        <end position="141"/>
    </location>
</feature>
<dbReference type="PANTHER" id="PTHR40099:SF1">
    <property type="entry name" value="ACETOLACTATE SYNTHASE, SMALL SUBUNIT"/>
    <property type="match status" value="1"/>
</dbReference>
<evidence type="ECO:0000313" key="3">
    <source>
        <dbReference type="Proteomes" id="UP001320544"/>
    </source>
</evidence>
<dbReference type="InterPro" id="IPR045865">
    <property type="entry name" value="ACT-like_dom_sf"/>
</dbReference>
<reference evidence="2 3" key="1">
    <citation type="submission" date="2022-01" db="EMBL/GenBank/DDBJ databases">
        <title>Novel bile acid biosynthetic pathways are enriched in the microbiome of centenarians.</title>
        <authorList>
            <person name="Sato Y."/>
            <person name="Atarashi K."/>
            <person name="Plichta R.D."/>
            <person name="Arai Y."/>
            <person name="Sasajima S."/>
            <person name="Kearney M.S."/>
            <person name="Suda W."/>
            <person name="Takeshita K."/>
            <person name="Sasaki T."/>
            <person name="Okamoto S."/>
            <person name="Skelly N.A."/>
            <person name="Okamura Y."/>
            <person name="Vlamakis H."/>
            <person name="Li Y."/>
            <person name="Tanoue T."/>
            <person name="Takei H."/>
            <person name="Nittono H."/>
            <person name="Narushima S."/>
            <person name="Irie J."/>
            <person name="Itoh H."/>
            <person name="Moriya K."/>
            <person name="Sugiura Y."/>
            <person name="Suematsu M."/>
            <person name="Moritoki N."/>
            <person name="Shibata S."/>
            <person name="Littman R.D."/>
            <person name="Fischbach A.M."/>
            <person name="Uwamino Y."/>
            <person name="Inoue T."/>
            <person name="Honda A."/>
            <person name="Hattori M."/>
            <person name="Murai T."/>
            <person name="Xavier J.R."/>
            <person name="Hirose N."/>
            <person name="Honda K."/>
        </authorList>
    </citation>
    <scope>NUCLEOTIDE SEQUENCE [LARGE SCALE GENOMIC DNA]</scope>
    <source>
        <strain evidence="2 3">CE91-St30</strain>
    </source>
</reference>
<dbReference type="Gene3D" id="3.30.2130.10">
    <property type="entry name" value="VC0802-like"/>
    <property type="match status" value="1"/>
</dbReference>
<dbReference type="Pfam" id="PF19571">
    <property type="entry name" value="ACT_8"/>
    <property type="match status" value="1"/>
</dbReference>
<dbReference type="InterPro" id="IPR002912">
    <property type="entry name" value="ACT_dom"/>
</dbReference>
<name>A0ABN6MI67_9ACTN</name>
<sequence length="141" mass="15345">MISQLTVFLENEKGRLASACRAIADSGINMSALFLADTADFGVARIFCDTPEAAVEALKDAGYRATLTPVLGVRVPNRPGGLADLLEFFNEHDVNIEYGYCFSVNQEYAIDVLKVSDHSIEDALEDAGFTPVAPEEIYHVD</sequence>
<evidence type="ECO:0000313" key="2">
    <source>
        <dbReference type="EMBL" id="BDE96346.1"/>
    </source>
</evidence>
<keyword evidence="3" id="KW-1185">Reference proteome</keyword>
<dbReference type="RefSeq" id="WP_244385684.1">
    <property type="nucleotide sequence ID" value="NZ_AP025564.1"/>
</dbReference>
<evidence type="ECO:0000259" key="1">
    <source>
        <dbReference type="PROSITE" id="PS51671"/>
    </source>
</evidence>